<dbReference type="EC" id="2.1.1.77" evidence="7"/>
<dbReference type="InterPro" id="IPR007815">
    <property type="entry name" value="Emycin_Estase"/>
</dbReference>
<dbReference type="PANTHER" id="PTHR31299:SF0">
    <property type="entry name" value="ESTERASE, PUTATIVE (AFU_ORTHOLOGUE AFUA_1G05850)-RELATED"/>
    <property type="match status" value="1"/>
</dbReference>
<dbReference type="Gene3D" id="1.20.1440.30">
    <property type="entry name" value="Biosynthetic Protein domain"/>
    <property type="match status" value="1"/>
</dbReference>
<dbReference type="Pfam" id="PF05139">
    <property type="entry name" value="Erythro_esteras"/>
    <property type="match status" value="1"/>
</dbReference>
<comment type="function">
    <text evidence="7">Catalyzes the methyl esterification of L-isoaspartyl residues in peptides and proteins that result from spontaneous decomposition of normal L-aspartyl and L-asparaginyl residues. It plays a role in the repair and/or degradation of damaged proteins.</text>
</comment>
<accession>A0A1C3Y1Z7</accession>
<evidence type="ECO:0000256" key="1">
    <source>
        <dbReference type="ARBA" id="ARBA00004496"/>
    </source>
</evidence>
<reference evidence="8 9" key="1">
    <citation type="submission" date="2016-08" db="EMBL/GenBank/DDBJ databases">
        <authorList>
            <person name="Seilhamer J.J."/>
        </authorList>
    </citation>
    <scope>NUCLEOTIDE SEQUENCE [LARGE SCALE GENOMIC DNA]</scope>
    <source>
        <strain evidence="8 9">HBR26</strain>
    </source>
</reference>
<dbReference type="EMBL" id="FMAJ01000004">
    <property type="protein sequence ID" value="SCB58494.1"/>
    <property type="molecule type" value="Genomic_DNA"/>
</dbReference>
<dbReference type="InterPro" id="IPR000682">
    <property type="entry name" value="PCMT"/>
</dbReference>
<name>A0A1C3Y1Z7_9HYPH</name>
<dbReference type="GO" id="GO:0030091">
    <property type="term" value="P:protein repair"/>
    <property type="evidence" value="ECO:0007669"/>
    <property type="project" value="UniProtKB-UniRule"/>
</dbReference>
<evidence type="ECO:0000313" key="8">
    <source>
        <dbReference type="EMBL" id="SCB58494.1"/>
    </source>
</evidence>
<dbReference type="PANTHER" id="PTHR31299">
    <property type="entry name" value="ESTERASE, PUTATIVE (AFU_ORTHOLOGUE AFUA_1G05850)-RELATED"/>
    <property type="match status" value="1"/>
</dbReference>
<dbReference type="GO" id="GO:0046677">
    <property type="term" value="P:response to antibiotic"/>
    <property type="evidence" value="ECO:0007669"/>
    <property type="project" value="InterPro"/>
</dbReference>
<gene>
    <name evidence="7" type="primary">pcm</name>
    <name evidence="8" type="ORF">GA0061105_104423</name>
</gene>
<organism evidence="8 9">
    <name type="scientific">Rhizobium aethiopicum</name>
    <dbReference type="NCBI Taxonomy" id="1138170"/>
    <lineage>
        <taxon>Bacteria</taxon>
        <taxon>Pseudomonadati</taxon>
        <taxon>Pseudomonadota</taxon>
        <taxon>Alphaproteobacteria</taxon>
        <taxon>Hyphomicrobiales</taxon>
        <taxon>Rhizobiaceae</taxon>
        <taxon>Rhizobium/Agrobacterium group</taxon>
        <taxon>Rhizobium</taxon>
    </lineage>
</organism>
<evidence type="ECO:0000256" key="4">
    <source>
        <dbReference type="ARBA" id="ARBA00022603"/>
    </source>
</evidence>
<evidence type="ECO:0000256" key="5">
    <source>
        <dbReference type="ARBA" id="ARBA00022679"/>
    </source>
</evidence>
<dbReference type="SUPFAM" id="SSF53335">
    <property type="entry name" value="S-adenosyl-L-methionine-dependent methyltransferases"/>
    <property type="match status" value="1"/>
</dbReference>
<dbReference type="CDD" id="cd02440">
    <property type="entry name" value="AdoMet_MTases"/>
    <property type="match status" value="1"/>
</dbReference>
<feature type="active site" evidence="7">
    <location>
        <position position="61"/>
    </location>
</feature>
<evidence type="ECO:0000256" key="6">
    <source>
        <dbReference type="ARBA" id="ARBA00022691"/>
    </source>
</evidence>
<keyword evidence="4 7" id="KW-0489">Methyltransferase</keyword>
<dbReference type="RefSeq" id="WP_092750305.1">
    <property type="nucleotide sequence ID" value="NZ_FMAJ01000004.1"/>
</dbReference>
<evidence type="ECO:0000256" key="2">
    <source>
        <dbReference type="ARBA" id="ARBA00005369"/>
    </source>
</evidence>
<evidence type="ECO:0000256" key="3">
    <source>
        <dbReference type="ARBA" id="ARBA00022490"/>
    </source>
</evidence>
<keyword evidence="3 7" id="KW-0963">Cytoplasm</keyword>
<comment type="similarity">
    <text evidence="2 7">Belongs to the methyltransferase superfamily. L-isoaspartyl/D-aspartyl protein methyltransferase family.</text>
</comment>
<comment type="catalytic activity">
    <reaction evidence="7">
        <text>[protein]-L-isoaspartate + S-adenosyl-L-methionine = [protein]-L-isoaspartate alpha-methyl ester + S-adenosyl-L-homocysteine</text>
        <dbReference type="Rhea" id="RHEA:12705"/>
        <dbReference type="Rhea" id="RHEA-COMP:12143"/>
        <dbReference type="Rhea" id="RHEA-COMP:12144"/>
        <dbReference type="ChEBI" id="CHEBI:57856"/>
        <dbReference type="ChEBI" id="CHEBI:59789"/>
        <dbReference type="ChEBI" id="CHEBI:90596"/>
        <dbReference type="ChEBI" id="CHEBI:90598"/>
        <dbReference type="EC" id="2.1.1.77"/>
    </reaction>
</comment>
<dbReference type="SUPFAM" id="SSF159501">
    <property type="entry name" value="EreA/ChaN-like"/>
    <property type="match status" value="1"/>
</dbReference>
<comment type="subcellular location">
    <subcellularLocation>
        <location evidence="1 7">Cytoplasm</location>
    </subcellularLocation>
</comment>
<keyword evidence="6 7" id="KW-0949">S-adenosyl-L-methionine</keyword>
<dbReference type="PROSITE" id="PS01279">
    <property type="entry name" value="PCMT"/>
    <property type="match status" value="1"/>
</dbReference>
<dbReference type="AlphaFoldDB" id="A0A1C3Y1Z7"/>
<dbReference type="Gene3D" id="3.30.1870.10">
    <property type="entry name" value="EreA-like, domain 2"/>
    <property type="match status" value="1"/>
</dbReference>
<dbReference type="HAMAP" id="MF_00090">
    <property type="entry name" value="PIMT"/>
    <property type="match status" value="1"/>
</dbReference>
<dbReference type="GO" id="GO:0032259">
    <property type="term" value="P:methylation"/>
    <property type="evidence" value="ECO:0007669"/>
    <property type="project" value="UniProtKB-KW"/>
</dbReference>
<dbReference type="NCBIfam" id="NF001453">
    <property type="entry name" value="PRK00312.1"/>
    <property type="match status" value="1"/>
</dbReference>
<dbReference type="InterPro" id="IPR052036">
    <property type="entry name" value="Hydrolase/PRTase-associated"/>
</dbReference>
<dbReference type="CDD" id="cd14728">
    <property type="entry name" value="Ere-like"/>
    <property type="match status" value="1"/>
</dbReference>
<sequence>MDMTRIRDHMVEHHVMRRGIRDRGVTRAMRTVPREKFVDPGFEEFAYEDAPLSIGEGQTISQPFIVALMIEKADLDAGDKVLEVGTGSGYASALISRIARHVYSIERHERLALQARERFETLGYRNIDVRVGDGSKGWAKAAPFDAIVVSAGAPEVPAALKEQLDLGGRLIIPVGRGDEQRLKRITRTGATTFEEEDLGGVFFVPLIGEDAWTAAHPMYTTTAPSSHIEETPCKLIAAVAEEFPSVDDRSFAALFDRFAESRIVLLGESTHGTAEFYAARAAISRHLIEHHGFNIVAVESDWPDAAAVDRWINGQAPKGDPPFSRFPRWMWRNLEFSRFLGWMKGNNERCKASRDDPIRFYGLDLYNMSGSIRFVLDYLENVSPESAKIARERYGCLSPWQSNPATYGRAVLTDAYRSCEEAVLKQCTELLGRSLDDAASDGHDFLNAAQSARLLAAAERYYRVMYYGGSQAWNLRDTYMADTVEHLLDFHGPTAKVIIWAHNSHIGDARYTDMAAARDELNLGQLCRQRFDGMTSLIGLGTHCGEVIAADDWDGLAENKEINPSLPQSCERLCHDSGKPRFLLDLTANEELHASLVEQRLQRFIGVIYRPETERLSHYMSTSLSRQYDAFLWFDETRALSPLMVPDSGTSDQETFPFGL</sequence>
<dbReference type="Pfam" id="PF01135">
    <property type="entry name" value="PCMT"/>
    <property type="match status" value="1"/>
</dbReference>
<evidence type="ECO:0000256" key="7">
    <source>
        <dbReference type="HAMAP-Rule" id="MF_00090"/>
    </source>
</evidence>
<dbReference type="InterPro" id="IPR029063">
    <property type="entry name" value="SAM-dependent_MTases_sf"/>
</dbReference>
<evidence type="ECO:0000313" key="9">
    <source>
        <dbReference type="Proteomes" id="UP000198723"/>
    </source>
</evidence>
<dbReference type="Gene3D" id="3.40.50.150">
    <property type="entry name" value="Vaccinia Virus protein VP39"/>
    <property type="match status" value="1"/>
</dbReference>
<dbReference type="Gene3D" id="3.40.1660.10">
    <property type="entry name" value="EreA-like (biosynthetic domain)"/>
    <property type="match status" value="1"/>
</dbReference>
<protein>
    <recommendedName>
        <fullName evidence="7">Protein-L-isoaspartate O-methyltransferase</fullName>
        <ecNumber evidence="7">2.1.1.77</ecNumber>
    </recommendedName>
    <alternativeName>
        <fullName evidence="7">L-isoaspartyl protein carboxyl methyltransferase</fullName>
    </alternativeName>
    <alternativeName>
        <fullName evidence="7">Protein L-isoaspartyl methyltransferase</fullName>
    </alternativeName>
    <alternativeName>
        <fullName evidence="7">Protein-beta-aspartate methyltransferase</fullName>
        <shortName evidence="7">PIMT</shortName>
    </alternativeName>
</protein>
<dbReference type="FunFam" id="3.40.50.150:FF:000010">
    <property type="entry name" value="Protein-L-isoaspartate O-methyltransferase"/>
    <property type="match status" value="1"/>
</dbReference>
<proteinExistence type="inferred from homology"/>
<dbReference type="GO" id="GO:0005737">
    <property type="term" value="C:cytoplasm"/>
    <property type="evidence" value="ECO:0007669"/>
    <property type="project" value="UniProtKB-SubCell"/>
</dbReference>
<keyword evidence="5 7" id="KW-0808">Transferase</keyword>
<dbReference type="Proteomes" id="UP000198723">
    <property type="component" value="Unassembled WGS sequence"/>
</dbReference>
<dbReference type="GO" id="GO:0004719">
    <property type="term" value="F:protein-L-isoaspartate (D-aspartate) O-methyltransferase activity"/>
    <property type="evidence" value="ECO:0007669"/>
    <property type="project" value="UniProtKB-UniRule"/>
</dbReference>
<dbReference type="STRING" id="1138170.GA0061105_104423"/>
<dbReference type="NCBIfam" id="TIGR00080">
    <property type="entry name" value="pimt"/>
    <property type="match status" value="1"/>
</dbReference>